<feature type="compositionally biased region" description="Low complexity" evidence="2">
    <location>
        <begin position="290"/>
        <end position="310"/>
    </location>
</feature>
<dbReference type="EMBL" id="MN739526">
    <property type="protein sequence ID" value="QHT10739.1"/>
    <property type="molecule type" value="Genomic_DNA"/>
</dbReference>
<name>A0A6C0D4A2_9ZZZZ</name>
<evidence type="ECO:0000313" key="3">
    <source>
        <dbReference type="EMBL" id="QHT10739.1"/>
    </source>
</evidence>
<organism evidence="3">
    <name type="scientific">viral metagenome</name>
    <dbReference type="NCBI Taxonomy" id="1070528"/>
    <lineage>
        <taxon>unclassified sequences</taxon>
        <taxon>metagenomes</taxon>
        <taxon>organismal metagenomes</taxon>
    </lineage>
</organism>
<proteinExistence type="predicted"/>
<dbReference type="InterPro" id="IPR043910">
    <property type="entry name" value="DUF5767"/>
</dbReference>
<feature type="coiled-coil region" evidence="1">
    <location>
        <begin position="21"/>
        <end position="48"/>
    </location>
</feature>
<feature type="region of interest" description="Disordered" evidence="2">
    <location>
        <begin position="348"/>
        <end position="372"/>
    </location>
</feature>
<sequence length="372" mass="42359">MEEINLDSLDSNPSVDFGGGIELLMNDKKNKKDTNVSLEDELNELDIDIDAEPSQGNQGFKFKKEPISMAKETTNLDTSGPSIFKHMDDINVEKEAPKVEKMTKEELLREKFIYLKKLEALEAKGIQMSKRYSMDSPLDEMKGEYEFILSEKEKKNSVQFQAKVLTTIITGLEFLNSKFDPFDIKLDGWSEQIHENIEDYDEIFAELHEKYKSKAKMAPEIKFLFQLAASGMMIHMTNTMFKSSIPGMDDIMRQNPDLMSQFTKAAVSSMENTTPGLGNFMNDFRRDSKQAPQYRPQQSQSPQSQSQGQSFFGKDRPEMKGPENINSILTGLKKVNVENDSTISAEEVDLMNTNSTSRRKRRSDKNTISLAI</sequence>
<accession>A0A6C0D4A2</accession>
<keyword evidence="1" id="KW-0175">Coiled coil</keyword>
<reference evidence="3" key="1">
    <citation type="journal article" date="2020" name="Nature">
        <title>Giant virus diversity and host interactions through global metagenomics.</title>
        <authorList>
            <person name="Schulz F."/>
            <person name="Roux S."/>
            <person name="Paez-Espino D."/>
            <person name="Jungbluth S."/>
            <person name="Walsh D.A."/>
            <person name="Denef V.J."/>
            <person name="McMahon K.D."/>
            <person name="Konstantinidis K.T."/>
            <person name="Eloe-Fadrosh E.A."/>
            <person name="Kyrpides N.C."/>
            <person name="Woyke T."/>
        </authorList>
    </citation>
    <scope>NUCLEOTIDE SEQUENCE</scope>
    <source>
        <strain evidence="3">GVMAG-M-3300023174-107</strain>
    </source>
</reference>
<protein>
    <submittedName>
        <fullName evidence="3">Uncharacterized protein</fullName>
    </submittedName>
</protein>
<dbReference type="AlphaFoldDB" id="A0A6C0D4A2"/>
<evidence type="ECO:0000256" key="2">
    <source>
        <dbReference type="SAM" id="MobiDB-lite"/>
    </source>
</evidence>
<dbReference type="Pfam" id="PF19071">
    <property type="entry name" value="DUF5767"/>
    <property type="match status" value="1"/>
</dbReference>
<evidence type="ECO:0000256" key="1">
    <source>
        <dbReference type="SAM" id="Coils"/>
    </source>
</evidence>
<feature type="region of interest" description="Disordered" evidence="2">
    <location>
        <begin position="271"/>
        <end position="324"/>
    </location>
</feature>